<dbReference type="PANTHER" id="PTHR42085:SF2">
    <property type="entry name" value="F-BOX DOMAIN-CONTAINING PROTEIN"/>
    <property type="match status" value="1"/>
</dbReference>
<sequence>MGVTLETAQRWEQNWQYQIPVSFELPSAVGKVVSDHFTTCRTMDWMARLEKYWRFQEKRKADEEKYEKYTWIQFSERYHVDPGRIIDSGQAKGERFSEMLSRLLDSDPNSPHDAGSGLMAYKLRSTIAMHRRKRIGTEFHGFLQLPSEIRNMVYGLLLVKGIVIVPNNTKISDLRYVKYWKDHQGSAYERYWGLERELKGLQRRNREREPLFLLHGVSRTFHAEAIRVYFGNNRFILPSGNLFRPSFFGSLVRIVSDDVQEMDHRFSKEFETGKNNAPLVRDVSYTFDMRDYQMEDYDNLCYNEELRESIDKESRSPREALRMLHDQKAYELEVVWAERIDAVKWMALDRLELSFEECYCNTGCCRKVDWVLDRLLHAGPPPGTTHEDVYSFVDWRTRPPLVIDVVGWKNDKEERLIREKLGRLRGSLGSIEIRLGLHTNRQEPILQADDRLLEELLPGTQRMMLE</sequence>
<protein>
    <submittedName>
        <fullName evidence="1">Uncharacterized protein</fullName>
    </submittedName>
</protein>
<dbReference type="Proteomes" id="UP000078559">
    <property type="component" value="Chromosome 7"/>
</dbReference>
<keyword evidence="2" id="KW-1185">Reference proteome</keyword>
<accession>A0A194W427</accession>
<name>A0A194W427_CYTMA</name>
<dbReference type="EMBL" id="CM003104">
    <property type="protein sequence ID" value="KUI71219.1"/>
    <property type="molecule type" value="Genomic_DNA"/>
</dbReference>
<dbReference type="InterPro" id="IPR038883">
    <property type="entry name" value="AN11006-like"/>
</dbReference>
<evidence type="ECO:0000313" key="2">
    <source>
        <dbReference type="Proteomes" id="UP000078559"/>
    </source>
</evidence>
<evidence type="ECO:0000313" key="1">
    <source>
        <dbReference type="EMBL" id="KUI71219.1"/>
    </source>
</evidence>
<proteinExistence type="predicted"/>
<organism evidence="1 2">
    <name type="scientific">Cytospora mali</name>
    <name type="common">Apple Valsa canker fungus</name>
    <name type="synonym">Valsa mali</name>
    <dbReference type="NCBI Taxonomy" id="578113"/>
    <lineage>
        <taxon>Eukaryota</taxon>
        <taxon>Fungi</taxon>
        <taxon>Dikarya</taxon>
        <taxon>Ascomycota</taxon>
        <taxon>Pezizomycotina</taxon>
        <taxon>Sordariomycetes</taxon>
        <taxon>Sordariomycetidae</taxon>
        <taxon>Diaporthales</taxon>
        <taxon>Cytosporaceae</taxon>
        <taxon>Cytospora</taxon>
    </lineage>
</organism>
<dbReference type="AlphaFoldDB" id="A0A194W427"/>
<gene>
    <name evidence="1" type="ORF">VM1G_07102</name>
</gene>
<reference evidence="1" key="1">
    <citation type="submission" date="2014-12" db="EMBL/GenBank/DDBJ databases">
        <title>Genome Sequence of Valsa Canker Pathogens Uncovers a Specific Adaption of Colonization on Woody Bark.</title>
        <authorList>
            <person name="Yin Z."/>
            <person name="Liu H."/>
            <person name="Gao X."/>
            <person name="Li Z."/>
            <person name="Song N."/>
            <person name="Ke X."/>
            <person name="Dai Q."/>
            <person name="Wu Y."/>
            <person name="Sun Y."/>
            <person name="Xu J.-R."/>
            <person name="Kang Z.K."/>
            <person name="Wang L."/>
            <person name="Huang L."/>
        </authorList>
    </citation>
    <scope>NUCLEOTIDE SEQUENCE [LARGE SCALE GENOMIC DNA]</scope>
    <source>
        <strain evidence="1">03-8</strain>
    </source>
</reference>
<dbReference type="OrthoDB" id="62952at2759"/>
<dbReference type="PANTHER" id="PTHR42085">
    <property type="entry name" value="F-BOX DOMAIN-CONTAINING PROTEIN"/>
    <property type="match status" value="1"/>
</dbReference>